<keyword evidence="1" id="KW-0812">Transmembrane</keyword>
<reference evidence="2 3" key="1">
    <citation type="submission" date="2016-07" db="EMBL/GenBank/DDBJ databases">
        <title>Draft genome sequence of Prauserella sp. YIM 121212, isolated from alkaline soil.</title>
        <authorList>
            <person name="Ruckert C."/>
            <person name="Albersmeier A."/>
            <person name="Jiang C.-L."/>
            <person name="Jiang Y."/>
            <person name="Kalinowski J."/>
            <person name="Schneider O."/>
            <person name="Winkler A."/>
            <person name="Zotchev S.B."/>
        </authorList>
    </citation>
    <scope>NUCLEOTIDE SEQUENCE [LARGE SCALE GENOMIC DNA]</scope>
    <source>
        <strain evidence="2 3">YIM 121212</strain>
    </source>
</reference>
<feature type="transmembrane region" description="Helical" evidence="1">
    <location>
        <begin position="35"/>
        <end position="55"/>
    </location>
</feature>
<dbReference type="Proteomes" id="UP000247892">
    <property type="component" value="Unassembled WGS sequence"/>
</dbReference>
<proteinExistence type="predicted"/>
<accession>A0A318M2C1</accession>
<protein>
    <recommendedName>
        <fullName evidence="4">DUF3239 domain-containing protein</fullName>
    </recommendedName>
</protein>
<dbReference type="InterPro" id="IPR021632">
    <property type="entry name" value="DUF3239"/>
</dbReference>
<dbReference type="EMBL" id="MASU01000013">
    <property type="protein sequence ID" value="PXY24227.1"/>
    <property type="molecule type" value="Genomic_DNA"/>
</dbReference>
<dbReference type="Pfam" id="PF11580">
    <property type="entry name" value="DUF3239"/>
    <property type="match status" value="1"/>
</dbReference>
<keyword evidence="1" id="KW-1133">Transmembrane helix</keyword>
<name>A0A318M2C1_9PSEU</name>
<evidence type="ECO:0008006" key="4">
    <source>
        <dbReference type="Google" id="ProtNLM"/>
    </source>
</evidence>
<dbReference type="AlphaFoldDB" id="A0A318M2C1"/>
<sequence>MTVEGWPAGDPRRYFDAPIDPVHLRDSSPNIYRRALWIAIGVVVGGGLVALGVWAAVDGRWWSIVLGVLAALVGVGLLVRGATTSSAGKPYRGGQLAPGLVVEQADATVQVLVLGDTSRDPAASPAFAYRLVTFLAREGTTFVPGQWLPCVLHGYAAPPWSGRWWSFDASPVAWATGDAEVLDRAGRVIPQAEWDQLLAGVDKVAHLRRKWNRLERIAYEQVHESLRRPPTRLGVPVEWQADGRARFVGSVATGLPV</sequence>
<keyword evidence="1" id="KW-0472">Membrane</keyword>
<gene>
    <name evidence="2" type="ORF">BA062_28785</name>
</gene>
<dbReference type="RefSeq" id="WP_110342271.1">
    <property type="nucleotide sequence ID" value="NZ_JBHVKT010000004.1"/>
</dbReference>
<evidence type="ECO:0000256" key="1">
    <source>
        <dbReference type="SAM" id="Phobius"/>
    </source>
</evidence>
<evidence type="ECO:0000313" key="2">
    <source>
        <dbReference type="EMBL" id="PXY24227.1"/>
    </source>
</evidence>
<dbReference type="OrthoDB" id="4548219at2"/>
<comment type="caution">
    <text evidence="2">The sequence shown here is derived from an EMBL/GenBank/DDBJ whole genome shotgun (WGS) entry which is preliminary data.</text>
</comment>
<dbReference type="InterPro" id="IPR023124">
    <property type="entry name" value="DUF3239_dom_sf"/>
</dbReference>
<evidence type="ECO:0000313" key="3">
    <source>
        <dbReference type="Proteomes" id="UP000247892"/>
    </source>
</evidence>
<keyword evidence="3" id="KW-1185">Reference proteome</keyword>
<dbReference type="Gene3D" id="2.40.410.10">
    <property type="entry name" value="putative membrane protein from Corynebacterium diphtheriae superfamily"/>
    <property type="match status" value="1"/>
</dbReference>
<organism evidence="2 3">
    <name type="scientific">Prauserella flavalba</name>
    <dbReference type="NCBI Taxonomy" id="1477506"/>
    <lineage>
        <taxon>Bacteria</taxon>
        <taxon>Bacillati</taxon>
        <taxon>Actinomycetota</taxon>
        <taxon>Actinomycetes</taxon>
        <taxon>Pseudonocardiales</taxon>
        <taxon>Pseudonocardiaceae</taxon>
        <taxon>Prauserella</taxon>
    </lineage>
</organism>
<feature type="transmembrane region" description="Helical" evidence="1">
    <location>
        <begin position="61"/>
        <end position="79"/>
    </location>
</feature>